<dbReference type="EMBL" id="CP012920">
    <property type="protein sequence ID" value="ALJ31111.1"/>
    <property type="molecule type" value="Genomic_DNA"/>
</dbReference>
<gene>
    <name evidence="2" type="ORF">APS55_02205</name>
</gene>
<reference evidence="3" key="1">
    <citation type="submission" date="2015-10" db="EMBL/GenBank/DDBJ databases">
        <title>Bioinformatic analysis of the first complete genome sequence of Lactobacillus kunkeei strain MP2, an Apis mellifera gut isolate.</title>
        <authorList>
            <person name="Asenjo F."/>
            <person name="Olmos A."/>
            <person name="Henriquez-Piskulich P."/>
            <person name="Aldea P."/>
            <person name="Ugalde J.A."/>
            <person name="Trombert A.N."/>
        </authorList>
    </citation>
    <scope>NUCLEOTIDE SEQUENCE [LARGE SCALE GENOMIC DNA]</scope>
    <source>
        <strain evidence="3">MP2</strain>
    </source>
</reference>
<dbReference type="AlphaFoldDB" id="A0AAC9EZP7"/>
<dbReference type="InterPro" id="IPR004919">
    <property type="entry name" value="GmrSD_N"/>
</dbReference>
<evidence type="ECO:0000313" key="3">
    <source>
        <dbReference type="Proteomes" id="UP000067203"/>
    </source>
</evidence>
<dbReference type="KEGG" id="lku:APS55_02205"/>
<dbReference type="RefSeq" id="WP_034531043.1">
    <property type="nucleotide sequence ID" value="NZ_CP012920.1"/>
</dbReference>
<name>A0AAC9EZP7_9LACO</name>
<dbReference type="PANTHER" id="PTHR39639:SF1">
    <property type="entry name" value="DUF262 DOMAIN-CONTAINING PROTEIN"/>
    <property type="match status" value="1"/>
</dbReference>
<organism evidence="2 3">
    <name type="scientific">Apilactobacillus kunkeei</name>
    <dbReference type="NCBI Taxonomy" id="148814"/>
    <lineage>
        <taxon>Bacteria</taxon>
        <taxon>Bacillati</taxon>
        <taxon>Bacillota</taxon>
        <taxon>Bacilli</taxon>
        <taxon>Lactobacillales</taxon>
        <taxon>Lactobacillaceae</taxon>
        <taxon>Apilactobacillus</taxon>
    </lineage>
</organism>
<evidence type="ECO:0000313" key="2">
    <source>
        <dbReference type="EMBL" id="ALJ31111.1"/>
    </source>
</evidence>
<dbReference type="PANTHER" id="PTHR39639">
    <property type="entry name" value="CHROMOSOME 16, WHOLE GENOME SHOTGUN SEQUENCE"/>
    <property type="match status" value="1"/>
</dbReference>
<accession>A0AAC9EZP7</accession>
<proteinExistence type="predicted"/>
<dbReference type="Proteomes" id="UP000067203">
    <property type="component" value="Chromosome"/>
</dbReference>
<protein>
    <recommendedName>
        <fullName evidence="1">GmrSD restriction endonucleases N-terminal domain-containing protein</fullName>
    </recommendedName>
</protein>
<sequence length="587" mass="67721">MSDYTVTTATVSSLKDHLLLPKFQRGYVWSGKMQLELIKSLHNGYPFGSLLTYRKGNEPEDRLLDGQQRWTTIIDFKNNKAKYFKKLEPDLYEETYKELNGLLEEKGDKISTKEFDSLLSSNNNDMSSRADLSDLVDDLMQEHNFGDKEPRDIRDLIKSLQSKIKSYLNVEDIQIPIIQYTGSEANIAEVFENLNKGGVGLNKYEIFAAAWNHTELRLGRTDLQDELLNEIKKFYLSKLESAEQRGLVLDGFSEDEFTTNRCINLYELGVGIGKMVQKRLISLIDNSESDINQTGFGLLGVAAGIDPKKLGTLIDKNDFFKDNIENILKRSINISVKLSSIFDKLLRQNSKKNNDVINFERSVSTAYKTLSYFASLWDVDEGSEKYIRIVNNIPVYYVYDFVGRSWGNAGDTRLFEYYPQKNIRTYLRQPDQDDFYNKFKSWILDENTLPENFSGQVKSLATIHSNLTYLSDSVSFGDPLEVEHIFPKARVRNISQSKEIILGRLGNAMYLPKKLNNGKKKRTLYEVENFSDYKELIDESLYPTENDFQEAFEDLKNGNLDTINEKMLDRSYKVAKSIIYKLLHTKF</sequence>
<evidence type="ECO:0000259" key="1">
    <source>
        <dbReference type="Pfam" id="PF03235"/>
    </source>
</evidence>
<dbReference type="Pfam" id="PF03235">
    <property type="entry name" value="GmrSD_N"/>
    <property type="match status" value="1"/>
</dbReference>
<reference evidence="2 3" key="2">
    <citation type="journal article" date="2016" name="PeerJ">
        <title>Genome sequencing and analysis of the first complete genome of Lactobacillus kunkeei strain MP2, an Apis mellifera gut isolate.</title>
        <authorList>
            <person name="Asenjo F."/>
            <person name="Olmos A."/>
            <person name="Henriquez-Piskulich P."/>
            <person name="Polanco V."/>
            <person name="Aldea P."/>
            <person name="Ugalde J.A."/>
            <person name="Trombert A.N."/>
        </authorList>
    </citation>
    <scope>NUCLEOTIDE SEQUENCE [LARGE SCALE GENOMIC DNA]</scope>
    <source>
        <strain evidence="2 3">MP2</strain>
    </source>
</reference>
<feature type="domain" description="GmrSD restriction endonucleases N-terminal" evidence="1">
    <location>
        <begin position="17"/>
        <end position="209"/>
    </location>
</feature>